<name>A0ABS2P8N8_9BACL</name>
<dbReference type="InterPro" id="IPR002547">
    <property type="entry name" value="tRNA-bd_dom"/>
</dbReference>
<dbReference type="EMBL" id="JAFBEC010000002">
    <property type="protein sequence ID" value="MBM7631777.1"/>
    <property type="molecule type" value="Genomic_DNA"/>
</dbReference>
<dbReference type="NCBIfam" id="NF045760">
    <property type="entry name" value="YtpR"/>
    <property type="match status" value="1"/>
</dbReference>
<evidence type="ECO:0000256" key="14">
    <source>
        <dbReference type="ARBA" id="ARBA00049255"/>
    </source>
</evidence>
<dbReference type="InterPro" id="IPR012340">
    <property type="entry name" value="NA-bd_OB-fold"/>
</dbReference>
<feature type="binding site" evidence="15">
    <location>
        <position position="471"/>
    </location>
    <ligand>
        <name>Mg(2+)</name>
        <dbReference type="ChEBI" id="CHEBI:18420"/>
        <note>shared with alpha subunit</note>
    </ligand>
</feature>
<dbReference type="InterPro" id="IPR005147">
    <property type="entry name" value="tRNA_synthase_B5-dom"/>
</dbReference>
<dbReference type="InterPro" id="IPR004532">
    <property type="entry name" value="Phe-tRNA-ligase_IIc_bsu_bact"/>
</dbReference>
<dbReference type="GO" id="GO:0004826">
    <property type="term" value="F:phenylalanine-tRNA ligase activity"/>
    <property type="evidence" value="ECO:0007669"/>
    <property type="project" value="UniProtKB-EC"/>
</dbReference>
<gene>
    <name evidence="15" type="primary">pheT</name>
    <name evidence="20" type="ORF">JOD17_000869</name>
</gene>
<dbReference type="SUPFAM" id="SSF54991">
    <property type="entry name" value="Anticodon-binding domain of PheRS"/>
    <property type="match status" value="1"/>
</dbReference>
<evidence type="ECO:0000256" key="6">
    <source>
        <dbReference type="ARBA" id="ARBA00022598"/>
    </source>
</evidence>
<comment type="catalytic activity">
    <reaction evidence="14 15">
        <text>tRNA(Phe) + L-phenylalanine + ATP = L-phenylalanyl-tRNA(Phe) + AMP + diphosphate + H(+)</text>
        <dbReference type="Rhea" id="RHEA:19413"/>
        <dbReference type="Rhea" id="RHEA-COMP:9668"/>
        <dbReference type="Rhea" id="RHEA-COMP:9699"/>
        <dbReference type="ChEBI" id="CHEBI:15378"/>
        <dbReference type="ChEBI" id="CHEBI:30616"/>
        <dbReference type="ChEBI" id="CHEBI:33019"/>
        <dbReference type="ChEBI" id="CHEBI:58095"/>
        <dbReference type="ChEBI" id="CHEBI:78442"/>
        <dbReference type="ChEBI" id="CHEBI:78531"/>
        <dbReference type="ChEBI" id="CHEBI:456215"/>
        <dbReference type="EC" id="6.1.1.20"/>
    </reaction>
</comment>
<dbReference type="InterPro" id="IPR005146">
    <property type="entry name" value="B3/B4_tRNA-bd"/>
</dbReference>
<evidence type="ECO:0000256" key="1">
    <source>
        <dbReference type="ARBA" id="ARBA00004496"/>
    </source>
</evidence>
<dbReference type="InterPro" id="IPR005121">
    <property type="entry name" value="Fdx_antiC-bd"/>
</dbReference>
<evidence type="ECO:0000256" key="3">
    <source>
        <dbReference type="ARBA" id="ARBA00011209"/>
    </source>
</evidence>
<evidence type="ECO:0000256" key="8">
    <source>
        <dbReference type="ARBA" id="ARBA00022741"/>
    </source>
</evidence>
<feature type="binding site" evidence="15">
    <location>
        <position position="467"/>
    </location>
    <ligand>
        <name>Mg(2+)</name>
        <dbReference type="ChEBI" id="CHEBI:18420"/>
        <note>shared with alpha subunit</note>
    </ligand>
</feature>
<evidence type="ECO:0000256" key="7">
    <source>
        <dbReference type="ARBA" id="ARBA00022723"/>
    </source>
</evidence>
<organism evidence="20 21">
    <name type="scientific">Geomicrobium sediminis</name>
    <dbReference type="NCBI Taxonomy" id="1347788"/>
    <lineage>
        <taxon>Bacteria</taxon>
        <taxon>Bacillati</taxon>
        <taxon>Bacillota</taxon>
        <taxon>Bacilli</taxon>
        <taxon>Bacillales</taxon>
        <taxon>Geomicrobium</taxon>
    </lineage>
</organism>
<dbReference type="InterPro" id="IPR009061">
    <property type="entry name" value="DNA-bd_dom_put_sf"/>
</dbReference>
<dbReference type="Pfam" id="PF03484">
    <property type="entry name" value="B5"/>
    <property type="match status" value="1"/>
</dbReference>
<dbReference type="Gene3D" id="3.50.40.10">
    <property type="entry name" value="Phenylalanyl-trna Synthetase, Chain B, domain 3"/>
    <property type="match status" value="1"/>
</dbReference>
<keyword evidence="7 15" id="KW-0479">Metal-binding</keyword>
<evidence type="ECO:0000259" key="18">
    <source>
        <dbReference type="PROSITE" id="PS51447"/>
    </source>
</evidence>
<keyword evidence="8 15" id="KW-0547">Nucleotide-binding</keyword>
<dbReference type="SMART" id="SM00874">
    <property type="entry name" value="B5"/>
    <property type="match status" value="1"/>
</dbReference>
<dbReference type="InterPro" id="IPR045060">
    <property type="entry name" value="Phe-tRNA-ligase_IIc_bsu"/>
</dbReference>
<dbReference type="Pfam" id="PF03483">
    <property type="entry name" value="B3_4"/>
    <property type="match status" value="1"/>
</dbReference>
<comment type="similarity">
    <text evidence="2 15">Belongs to the phenylalanyl-tRNA synthetase beta subunit family. Type 1 subfamily.</text>
</comment>
<accession>A0ABS2P8N8</accession>
<dbReference type="Gene3D" id="2.40.50.140">
    <property type="entry name" value="Nucleic acid-binding proteins"/>
    <property type="match status" value="1"/>
</dbReference>
<feature type="domain" description="B5" evidence="19">
    <location>
        <begin position="408"/>
        <end position="483"/>
    </location>
</feature>
<dbReference type="InterPro" id="IPR041616">
    <property type="entry name" value="PheRS_beta_core"/>
</dbReference>
<dbReference type="PROSITE" id="PS51483">
    <property type="entry name" value="B5"/>
    <property type="match status" value="1"/>
</dbReference>
<feature type="binding site" evidence="15">
    <location>
        <position position="461"/>
    </location>
    <ligand>
        <name>Mg(2+)</name>
        <dbReference type="ChEBI" id="CHEBI:18420"/>
        <note>shared with alpha subunit</note>
    </ligand>
</feature>
<dbReference type="NCBIfam" id="TIGR00472">
    <property type="entry name" value="pheT_bact"/>
    <property type="match status" value="1"/>
</dbReference>
<dbReference type="Gene3D" id="3.30.930.10">
    <property type="entry name" value="Bira Bifunctional Protein, Domain 2"/>
    <property type="match status" value="1"/>
</dbReference>
<keyword evidence="6 15" id="KW-0436">Ligase</keyword>
<sequence length="804" mass="88878">MLVSYQWLQDYVDLSGVSPEEVAELLTRGGLEVDHIHRYHDGMDGVVVGKITDSGPHPDADKLTICQVDLGDQSSQIICGATNAPKASKVVVAKPGTVLPGNRVIEATEIRGQKSEGMICALDELGVSENLVSKEQQDLIIELPDDAEVGSDALEYLGLNDVVLEIDLTPNRSDALSMLGVAYDISALLDRPIKVPEIEHGAVRKNAIDQVSVTVEAGVDVPYYGAKIINKVTIAPSPLWMQMRLVAAGMRPVNNVVDITNYVMLETGQPLHAFDYDRFGSKEIVTRRAYAGETMTTLDEQVRTLNEEDIVITNGHTPTALAGVMGGASCEVIETTENILLEAAQFDPVRVRNTAKRTNLRSESSTRFEKGLDAQGTVQAAERAAYLLEKYAGGSVLNGIVESGEMPVFEQEVELSLGAVNTRLGTELDQKETEEILYRLGFGVEDLGDRWRISIPSRRLDINIQEDLIEEIARIYGYDRIPTTYPVSERSAGRLSNTQKLKRKARRFLEGAGLEEAITYSLTSEEKSKRFRLDEFSDDVRVLMPMSEERKVLRQSLLPQLLDSISYNKNRQNNDLALFEMGAVFLPNPGEKLPSELWHIAGAFSGNWTAAAWNKTAEPVDFYTAKGIVEGLLEQLGLTEGVTYRIAKREQLHPGQSADVLVNGQVVGFIGQLHPTFATREGLPVTYVFELRGEALLTEQDKTMRYDPLPRFPAIKRDFAVVVDAQISASEVQHVIYEAAGTWVKDVTLFDVYEGEHLEPGKKSLAYSVTFLNKERTLVDEEIAKVHETIVERLQSKLGASLRG</sequence>
<protein>
    <recommendedName>
        <fullName evidence="15">Phenylalanine--tRNA ligase beta subunit</fullName>
        <ecNumber evidence="15">6.1.1.20</ecNumber>
    </recommendedName>
    <alternativeName>
        <fullName evidence="15">Phenylalanyl-tRNA synthetase beta subunit</fullName>
        <shortName evidence="15">PheRS</shortName>
    </alternativeName>
</protein>
<evidence type="ECO:0000313" key="21">
    <source>
        <dbReference type="Proteomes" id="UP000741863"/>
    </source>
</evidence>
<dbReference type="PANTHER" id="PTHR10947">
    <property type="entry name" value="PHENYLALANYL-TRNA SYNTHETASE BETA CHAIN AND LEUCINE-RICH REPEAT-CONTAINING PROTEIN 47"/>
    <property type="match status" value="1"/>
</dbReference>
<dbReference type="Gene3D" id="3.30.56.10">
    <property type="match status" value="2"/>
</dbReference>
<comment type="subcellular location">
    <subcellularLocation>
        <location evidence="1 15">Cytoplasm</location>
    </subcellularLocation>
</comment>
<feature type="binding site" evidence="15">
    <location>
        <position position="470"/>
    </location>
    <ligand>
        <name>Mg(2+)</name>
        <dbReference type="ChEBI" id="CHEBI:18420"/>
        <note>shared with alpha subunit</note>
    </ligand>
</feature>
<dbReference type="SUPFAM" id="SSF55681">
    <property type="entry name" value="Class II aaRS and biotin synthetases"/>
    <property type="match status" value="1"/>
</dbReference>
<dbReference type="Pfam" id="PF17759">
    <property type="entry name" value="tRNA_synthFbeta"/>
    <property type="match status" value="1"/>
</dbReference>
<comment type="subunit">
    <text evidence="3 15">Tetramer of two alpha and two beta subunits.</text>
</comment>
<dbReference type="SUPFAM" id="SSF46955">
    <property type="entry name" value="Putative DNA-binding domain"/>
    <property type="match status" value="1"/>
</dbReference>
<dbReference type="SMART" id="SM00873">
    <property type="entry name" value="B3_4"/>
    <property type="match status" value="1"/>
</dbReference>
<feature type="domain" description="TRNA-binding" evidence="17">
    <location>
        <begin position="40"/>
        <end position="154"/>
    </location>
</feature>
<evidence type="ECO:0000256" key="9">
    <source>
        <dbReference type="ARBA" id="ARBA00022840"/>
    </source>
</evidence>
<evidence type="ECO:0000259" key="17">
    <source>
        <dbReference type="PROSITE" id="PS50886"/>
    </source>
</evidence>
<dbReference type="Gene3D" id="3.30.70.380">
    <property type="entry name" value="Ferrodoxin-fold anticodon-binding domain"/>
    <property type="match status" value="1"/>
</dbReference>
<keyword evidence="11 16" id="KW-0694">RNA-binding</keyword>
<keyword evidence="9 15" id="KW-0067">ATP-binding</keyword>
<dbReference type="SUPFAM" id="SSF50249">
    <property type="entry name" value="Nucleic acid-binding proteins"/>
    <property type="match status" value="1"/>
</dbReference>
<dbReference type="SMART" id="SM00896">
    <property type="entry name" value="FDX-ACB"/>
    <property type="match status" value="1"/>
</dbReference>
<evidence type="ECO:0000256" key="16">
    <source>
        <dbReference type="PROSITE-ProRule" id="PRU00209"/>
    </source>
</evidence>
<dbReference type="RefSeq" id="WP_204695840.1">
    <property type="nucleotide sequence ID" value="NZ_JAFBEC010000002.1"/>
</dbReference>
<evidence type="ECO:0000256" key="4">
    <source>
        <dbReference type="ARBA" id="ARBA00022490"/>
    </source>
</evidence>
<reference evidence="20 21" key="1">
    <citation type="submission" date="2021-01" db="EMBL/GenBank/DDBJ databases">
        <title>Genomic Encyclopedia of Type Strains, Phase IV (KMG-IV): sequencing the most valuable type-strain genomes for metagenomic binning, comparative biology and taxonomic classification.</title>
        <authorList>
            <person name="Goeker M."/>
        </authorList>
    </citation>
    <scope>NUCLEOTIDE SEQUENCE [LARGE SCALE GENOMIC DNA]</scope>
    <source>
        <strain evidence="20 21">DSM 25540</strain>
    </source>
</reference>
<comment type="cofactor">
    <cofactor evidence="15">
        <name>Mg(2+)</name>
        <dbReference type="ChEBI" id="CHEBI:18420"/>
    </cofactor>
    <text evidence="15">Binds 2 magnesium ions per tetramer.</text>
</comment>
<evidence type="ECO:0000256" key="2">
    <source>
        <dbReference type="ARBA" id="ARBA00008653"/>
    </source>
</evidence>
<feature type="domain" description="FDX-ACB" evidence="18">
    <location>
        <begin position="710"/>
        <end position="803"/>
    </location>
</feature>
<keyword evidence="5 16" id="KW-0820">tRNA-binding</keyword>
<evidence type="ECO:0000256" key="11">
    <source>
        <dbReference type="ARBA" id="ARBA00022884"/>
    </source>
</evidence>
<proteinExistence type="inferred from homology"/>
<dbReference type="EC" id="6.1.1.20" evidence="15"/>
<keyword evidence="13 15" id="KW-0030">Aminoacyl-tRNA synthetase</keyword>
<evidence type="ECO:0000256" key="12">
    <source>
        <dbReference type="ARBA" id="ARBA00022917"/>
    </source>
</evidence>
<evidence type="ECO:0000256" key="15">
    <source>
        <dbReference type="HAMAP-Rule" id="MF_00283"/>
    </source>
</evidence>
<dbReference type="InterPro" id="IPR033714">
    <property type="entry name" value="tRNA_bind_bactPheRS"/>
</dbReference>
<comment type="caution">
    <text evidence="20">The sequence shown here is derived from an EMBL/GenBank/DDBJ whole genome shotgun (WGS) entry which is preliminary data.</text>
</comment>
<dbReference type="SUPFAM" id="SSF56037">
    <property type="entry name" value="PheT/TilS domain"/>
    <property type="match status" value="1"/>
</dbReference>
<evidence type="ECO:0000259" key="19">
    <source>
        <dbReference type="PROSITE" id="PS51483"/>
    </source>
</evidence>
<dbReference type="Proteomes" id="UP000741863">
    <property type="component" value="Unassembled WGS sequence"/>
</dbReference>
<dbReference type="PANTHER" id="PTHR10947:SF0">
    <property type="entry name" value="PHENYLALANINE--TRNA LIGASE BETA SUBUNIT"/>
    <property type="match status" value="1"/>
</dbReference>
<dbReference type="InterPro" id="IPR036690">
    <property type="entry name" value="Fdx_antiC-bd_sf"/>
</dbReference>
<keyword evidence="4 15" id="KW-0963">Cytoplasm</keyword>
<evidence type="ECO:0000256" key="13">
    <source>
        <dbReference type="ARBA" id="ARBA00023146"/>
    </source>
</evidence>
<dbReference type="CDD" id="cd02796">
    <property type="entry name" value="tRNA_bind_bactPheRS"/>
    <property type="match status" value="1"/>
</dbReference>
<evidence type="ECO:0000256" key="5">
    <source>
        <dbReference type="ARBA" id="ARBA00022555"/>
    </source>
</evidence>
<evidence type="ECO:0000313" key="20">
    <source>
        <dbReference type="EMBL" id="MBM7631777.1"/>
    </source>
</evidence>
<dbReference type="PROSITE" id="PS50886">
    <property type="entry name" value="TRBD"/>
    <property type="match status" value="1"/>
</dbReference>
<dbReference type="InterPro" id="IPR020825">
    <property type="entry name" value="Phe-tRNA_synthase-like_B3/B4"/>
</dbReference>
<dbReference type="PROSITE" id="PS51447">
    <property type="entry name" value="FDX_ACB"/>
    <property type="match status" value="1"/>
</dbReference>
<dbReference type="HAMAP" id="MF_00283">
    <property type="entry name" value="Phe_tRNA_synth_beta1"/>
    <property type="match status" value="1"/>
</dbReference>
<keyword evidence="21" id="KW-1185">Reference proteome</keyword>
<dbReference type="Pfam" id="PF03147">
    <property type="entry name" value="FDX-ACB"/>
    <property type="match status" value="1"/>
</dbReference>
<keyword evidence="12 15" id="KW-0648">Protein biosynthesis</keyword>
<dbReference type="CDD" id="cd00769">
    <property type="entry name" value="PheRS_beta_core"/>
    <property type="match status" value="1"/>
</dbReference>
<evidence type="ECO:0000256" key="10">
    <source>
        <dbReference type="ARBA" id="ARBA00022842"/>
    </source>
</evidence>
<dbReference type="InterPro" id="IPR045864">
    <property type="entry name" value="aa-tRNA-synth_II/BPL/LPL"/>
</dbReference>
<keyword evidence="10 15" id="KW-0460">Magnesium</keyword>
<dbReference type="Pfam" id="PF01588">
    <property type="entry name" value="tRNA_bind"/>
    <property type="match status" value="1"/>
</dbReference>